<proteinExistence type="predicted"/>
<dbReference type="EMBL" id="CP001836">
    <property type="protein sequence ID" value="ACZ76879.1"/>
    <property type="molecule type" value="Genomic_DNA"/>
</dbReference>
<evidence type="ECO:0000313" key="2">
    <source>
        <dbReference type="Proteomes" id="UP000001446"/>
    </source>
</evidence>
<name>D2BZX0_DICZ5</name>
<protein>
    <submittedName>
        <fullName evidence="1">Uncharacterized protein</fullName>
    </submittedName>
</protein>
<organism evidence="1 2">
    <name type="scientific">Dickeya zeae (strain Ech586)</name>
    <name type="common">Dickeya dadantii (strain Ech586)</name>
    <dbReference type="NCBI Taxonomy" id="590409"/>
    <lineage>
        <taxon>Bacteria</taxon>
        <taxon>Pseudomonadati</taxon>
        <taxon>Pseudomonadota</taxon>
        <taxon>Gammaproteobacteria</taxon>
        <taxon>Enterobacterales</taxon>
        <taxon>Pectobacteriaceae</taxon>
        <taxon>Dickeya</taxon>
        <taxon>Dickeya parazeae</taxon>
    </lineage>
</organism>
<dbReference type="Proteomes" id="UP000001446">
    <property type="component" value="Chromosome"/>
</dbReference>
<sequence>MISGHYRLRFQTELLTNTRFGIIIGFAGATGLARRVGSGYEVRFSGVQLTLSLL</sequence>
<dbReference type="STRING" id="590409.Dd586_2023"/>
<dbReference type="AlphaFoldDB" id="D2BZX0"/>
<gene>
    <name evidence="1" type="ordered locus">Dd586_2023</name>
</gene>
<accession>D2BZX0</accession>
<evidence type="ECO:0000313" key="1">
    <source>
        <dbReference type="EMBL" id="ACZ76879.1"/>
    </source>
</evidence>
<dbReference type="KEGG" id="ddc:Dd586_2023"/>
<dbReference type="HOGENOM" id="CLU_3042831_0_0_6"/>
<reference evidence="1" key="1">
    <citation type="submission" date="2009-12" db="EMBL/GenBank/DDBJ databases">
        <title>Complete sequence of Dickeya dadantii Ech586.</title>
        <authorList>
            <consortium name="US DOE Joint Genome Institute"/>
            <person name="Lucas S."/>
            <person name="Copeland A."/>
            <person name="Lapidus A."/>
            <person name="Glavina del Rio T."/>
            <person name="Tice H."/>
            <person name="Bruce D."/>
            <person name="Goodwin L."/>
            <person name="Pitluck S."/>
            <person name="Munk A.C."/>
            <person name="Brettin T."/>
            <person name="Detter J.C."/>
            <person name="Han C."/>
            <person name="Tapia R."/>
            <person name="Larimer F."/>
            <person name="Land M."/>
            <person name="Hauser L."/>
            <person name="Kyrpides N."/>
            <person name="Mikhailova N."/>
            <person name="Balakrishnan V."/>
            <person name="Glasner J."/>
            <person name="Perna N.T."/>
        </authorList>
    </citation>
    <scope>NUCLEOTIDE SEQUENCE [LARGE SCALE GENOMIC DNA]</scope>
    <source>
        <strain evidence="1">Ech586</strain>
    </source>
</reference>
<keyword evidence="2" id="KW-1185">Reference proteome</keyword>